<organism evidence="12 13">
    <name type="scientific">Mucilaginibacter ginkgonis</name>
    <dbReference type="NCBI Taxonomy" id="2682091"/>
    <lineage>
        <taxon>Bacteria</taxon>
        <taxon>Pseudomonadati</taxon>
        <taxon>Bacteroidota</taxon>
        <taxon>Sphingobacteriia</taxon>
        <taxon>Sphingobacteriales</taxon>
        <taxon>Sphingobacteriaceae</taxon>
        <taxon>Mucilaginibacter</taxon>
    </lineage>
</organism>
<evidence type="ECO:0000256" key="1">
    <source>
        <dbReference type="ARBA" id="ARBA00005046"/>
    </source>
</evidence>
<protein>
    <recommendedName>
        <fullName evidence="4">Molybdopterin synthase catalytic subunit</fullName>
        <ecNumber evidence="3">2.8.1.12</ecNumber>
    </recommendedName>
    <alternativeName>
        <fullName evidence="9">MPT synthase subunit 2</fullName>
    </alternativeName>
    <alternativeName>
        <fullName evidence="7">Molybdenum cofactor biosynthesis protein E</fullName>
    </alternativeName>
    <alternativeName>
        <fullName evidence="8">Molybdopterin-converting factor large subunit</fullName>
    </alternativeName>
    <alternativeName>
        <fullName evidence="10">Molybdopterin-converting factor subunit 2</fullName>
    </alternativeName>
</protein>
<evidence type="ECO:0000256" key="10">
    <source>
        <dbReference type="ARBA" id="ARBA00032474"/>
    </source>
</evidence>
<comment type="similarity">
    <text evidence="2">Belongs to the MoaE family.</text>
</comment>
<name>A0A6I4I500_9SPHI</name>
<dbReference type="Gene3D" id="3.90.1170.40">
    <property type="entry name" value="Molybdopterin biosynthesis MoaE subunit"/>
    <property type="match status" value="1"/>
</dbReference>
<evidence type="ECO:0000313" key="12">
    <source>
        <dbReference type="EMBL" id="QQL50736.1"/>
    </source>
</evidence>
<evidence type="ECO:0000256" key="11">
    <source>
        <dbReference type="ARBA" id="ARBA00049878"/>
    </source>
</evidence>
<evidence type="ECO:0000256" key="6">
    <source>
        <dbReference type="ARBA" id="ARBA00026066"/>
    </source>
</evidence>
<dbReference type="KEGG" id="mgik:GO620_004560"/>
<dbReference type="Pfam" id="PF02391">
    <property type="entry name" value="MoaE"/>
    <property type="match status" value="1"/>
</dbReference>
<evidence type="ECO:0000256" key="9">
    <source>
        <dbReference type="ARBA" id="ARBA00030781"/>
    </source>
</evidence>
<dbReference type="AlphaFoldDB" id="A0A6I4I500"/>
<dbReference type="InterPro" id="IPR036563">
    <property type="entry name" value="MoaE_sf"/>
</dbReference>
<dbReference type="EC" id="2.8.1.12" evidence="3"/>
<comment type="catalytic activity">
    <reaction evidence="11">
        <text>2 [molybdopterin-synthase sulfur-carrier protein]-C-terminal-Gly-aminoethanethioate + cyclic pyranopterin phosphate + H2O = molybdopterin + 2 [molybdopterin-synthase sulfur-carrier protein]-C-terminal Gly-Gly + 2 H(+)</text>
        <dbReference type="Rhea" id="RHEA:26333"/>
        <dbReference type="Rhea" id="RHEA-COMP:12202"/>
        <dbReference type="Rhea" id="RHEA-COMP:19907"/>
        <dbReference type="ChEBI" id="CHEBI:15377"/>
        <dbReference type="ChEBI" id="CHEBI:15378"/>
        <dbReference type="ChEBI" id="CHEBI:58698"/>
        <dbReference type="ChEBI" id="CHEBI:59648"/>
        <dbReference type="ChEBI" id="CHEBI:90778"/>
        <dbReference type="ChEBI" id="CHEBI:232372"/>
        <dbReference type="EC" id="2.8.1.12"/>
    </reaction>
</comment>
<dbReference type="GO" id="GO:0030366">
    <property type="term" value="F:molybdopterin synthase activity"/>
    <property type="evidence" value="ECO:0007669"/>
    <property type="project" value="UniProtKB-EC"/>
</dbReference>
<comment type="pathway">
    <text evidence="1">Cofactor biosynthesis; molybdopterin biosynthesis.</text>
</comment>
<dbReference type="InterPro" id="IPR003448">
    <property type="entry name" value="Mopterin_biosynth_MoaE"/>
</dbReference>
<dbReference type="GO" id="GO:0006777">
    <property type="term" value="P:Mo-molybdopterin cofactor biosynthetic process"/>
    <property type="evidence" value="ECO:0007669"/>
    <property type="project" value="UniProtKB-KW"/>
</dbReference>
<evidence type="ECO:0000256" key="2">
    <source>
        <dbReference type="ARBA" id="ARBA00005426"/>
    </source>
</evidence>
<dbReference type="CDD" id="cd00756">
    <property type="entry name" value="MoaE"/>
    <property type="match status" value="1"/>
</dbReference>
<accession>A0A6I4I500</accession>
<reference evidence="12 13" key="1">
    <citation type="submission" date="2020-12" db="EMBL/GenBank/DDBJ databases">
        <title>HMF7856_wgs.fasta genome submission.</title>
        <authorList>
            <person name="Kang H."/>
            <person name="Kim H."/>
            <person name="Joh K."/>
        </authorList>
    </citation>
    <scope>NUCLEOTIDE SEQUENCE [LARGE SCALE GENOMIC DNA]</scope>
    <source>
        <strain evidence="12 13">HMF7856</strain>
    </source>
</reference>
<evidence type="ECO:0000256" key="5">
    <source>
        <dbReference type="ARBA" id="ARBA00023150"/>
    </source>
</evidence>
<evidence type="ECO:0000256" key="7">
    <source>
        <dbReference type="ARBA" id="ARBA00029745"/>
    </source>
</evidence>
<keyword evidence="13" id="KW-1185">Reference proteome</keyword>
<gene>
    <name evidence="12" type="ORF">GO620_004560</name>
</gene>
<evidence type="ECO:0000256" key="8">
    <source>
        <dbReference type="ARBA" id="ARBA00030407"/>
    </source>
</evidence>
<dbReference type="PANTHER" id="PTHR23404">
    <property type="entry name" value="MOLYBDOPTERIN SYNTHASE RELATED"/>
    <property type="match status" value="1"/>
</dbReference>
<evidence type="ECO:0000256" key="4">
    <source>
        <dbReference type="ARBA" id="ARBA00013858"/>
    </source>
</evidence>
<dbReference type="EMBL" id="CP066775">
    <property type="protein sequence ID" value="QQL50736.1"/>
    <property type="molecule type" value="Genomic_DNA"/>
</dbReference>
<proteinExistence type="inferred from homology"/>
<keyword evidence="5" id="KW-0501">Molybdenum cofactor biosynthesis</keyword>
<evidence type="ECO:0000256" key="3">
    <source>
        <dbReference type="ARBA" id="ARBA00011950"/>
    </source>
</evidence>
<comment type="subunit">
    <text evidence="6">Heterotetramer of 2 MoaD subunits and 2 MoaE subunits. Also stable as homodimer. The enzyme changes between these two forms during catalysis.</text>
</comment>
<evidence type="ECO:0000313" key="13">
    <source>
        <dbReference type="Proteomes" id="UP000429232"/>
    </source>
</evidence>
<dbReference type="Proteomes" id="UP000429232">
    <property type="component" value="Chromosome"/>
</dbReference>
<sequence>MLIKIIDHIDIQEAYKYLNNDGAGAVNVFLGTVRDNSKGKKVRQLAFEAYEPMALKEMQKVAEAAAERWPLLAIAIIHVTGTKKPGEAVVLTGVSSAHRDASFEACRFLIDELKRTVPIWKKEFYEDESVWVNAHP</sequence>
<dbReference type="SUPFAM" id="SSF54690">
    <property type="entry name" value="Molybdopterin synthase subunit MoaE"/>
    <property type="match status" value="1"/>
</dbReference>
<dbReference type="RefSeq" id="WP_157526757.1">
    <property type="nucleotide sequence ID" value="NZ_CP066775.1"/>
</dbReference>